<dbReference type="GO" id="GO:0008410">
    <property type="term" value="F:CoA-transferase activity"/>
    <property type="evidence" value="ECO:0007669"/>
    <property type="project" value="TreeGrafter"/>
</dbReference>
<dbReference type="InterPro" id="IPR003673">
    <property type="entry name" value="CoA-Trfase_fam_III"/>
</dbReference>
<proteinExistence type="predicted"/>
<organism evidence="2 3">
    <name type="scientific">Arthrobacter pigmenti</name>
    <dbReference type="NCBI Taxonomy" id="271432"/>
    <lineage>
        <taxon>Bacteria</taxon>
        <taxon>Bacillati</taxon>
        <taxon>Actinomycetota</taxon>
        <taxon>Actinomycetes</taxon>
        <taxon>Micrococcales</taxon>
        <taxon>Micrococcaceae</taxon>
        <taxon>Arthrobacter</taxon>
    </lineage>
</organism>
<sequence>MNRPLAGVRVLDLTHFVAGPWCTMLLADLGAEVIKLEPPGGEIGRSMGSVYAAGESAIFLGFNRGKRSISLDLKQPEGLAAALKLAGQADVVVQNFRPGTAERLGIGAEDLRARHPQLIYCTVSAFGPDGPYASRPANDPVIQALSGSMSATGQAGGKPVRMGVSLPDVAAGVLAATGILAAILRRTDSGKGSTIELNLLDTQLYAQTDLITAAASAGASGAAAAEPEQAPEGVSASIRGAYVCGDGLSLWLDTDDAHWATQAPSAGAGMSGESRVNRKQVAALLRTQPREHWLDLSGSVGGGVVPVLALSDVLTDGSDRTLEVQHPTIGRLRQVRTPVAADPPWLPVDIPPPRIGEHTRDVFHELGFPDTEVDRMEALGIVRTDSTTNNEIRFKE</sequence>
<comment type="caution">
    <text evidence="2">The sequence shown here is derived from an EMBL/GenBank/DDBJ whole genome shotgun (WGS) entry which is preliminary data.</text>
</comment>
<evidence type="ECO:0000313" key="3">
    <source>
        <dbReference type="Proteomes" id="UP000547458"/>
    </source>
</evidence>
<dbReference type="InterPro" id="IPR023606">
    <property type="entry name" value="CoA-Trfase_III_dom_1_sf"/>
</dbReference>
<dbReference type="EMBL" id="JAATJL010000001">
    <property type="protein sequence ID" value="NJC21483.1"/>
    <property type="molecule type" value="Genomic_DNA"/>
</dbReference>
<protein>
    <submittedName>
        <fullName evidence="2">Crotonobetainyl-CoA:carnitine CoA-transferase CaiB-like acyl-CoA transferase</fullName>
    </submittedName>
</protein>
<dbReference type="SUPFAM" id="SSF89796">
    <property type="entry name" value="CoA-transferase family III (CaiB/BaiF)"/>
    <property type="match status" value="1"/>
</dbReference>
<dbReference type="AlphaFoldDB" id="A0A846REM0"/>
<dbReference type="Proteomes" id="UP000547458">
    <property type="component" value="Unassembled WGS sequence"/>
</dbReference>
<evidence type="ECO:0000313" key="2">
    <source>
        <dbReference type="EMBL" id="NJC21483.1"/>
    </source>
</evidence>
<accession>A0A846REM0</accession>
<dbReference type="PANTHER" id="PTHR48207:SF4">
    <property type="entry name" value="BLL6097 PROTEIN"/>
    <property type="match status" value="1"/>
</dbReference>
<dbReference type="InterPro" id="IPR050483">
    <property type="entry name" value="CoA-transferase_III_domain"/>
</dbReference>
<dbReference type="PANTHER" id="PTHR48207">
    <property type="entry name" value="SUCCINATE--HYDROXYMETHYLGLUTARATE COA-TRANSFERASE"/>
    <property type="match status" value="1"/>
</dbReference>
<name>A0A846REM0_9MICC</name>
<dbReference type="Pfam" id="PF02515">
    <property type="entry name" value="CoA_transf_3"/>
    <property type="match status" value="1"/>
</dbReference>
<evidence type="ECO:0000256" key="1">
    <source>
        <dbReference type="ARBA" id="ARBA00022679"/>
    </source>
</evidence>
<keyword evidence="1 2" id="KW-0808">Transferase</keyword>
<dbReference type="Gene3D" id="3.40.50.10540">
    <property type="entry name" value="Crotonobetainyl-coa:carnitine coa-transferase, domain 1"/>
    <property type="match status" value="1"/>
</dbReference>
<reference evidence="2 3" key="1">
    <citation type="submission" date="2020-03" db="EMBL/GenBank/DDBJ databases">
        <title>Sequencing the genomes of 1000 actinobacteria strains.</title>
        <authorList>
            <person name="Klenk H.-P."/>
        </authorList>
    </citation>
    <scope>NUCLEOTIDE SEQUENCE [LARGE SCALE GENOMIC DNA]</scope>
    <source>
        <strain evidence="2 3">DSM 16403</strain>
    </source>
</reference>
<gene>
    <name evidence="2" type="ORF">BJ994_000559</name>
</gene>
<keyword evidence="3" id="KW-1185">Reference proteome</keyword>